<dbReference type="RefSeq" id="WP_227181471.1">
    <property type="nucleotide sequence ID" value="NZ_JAJBZT010000008.1"/>
</dbReference>
<proteinExistence type="inferred from homology"/>
<comment type="similarity">
    <text evidence="1 2">Belongs to the enoyl-CoA hydratase/isomerase family.</text>
</comment>
<comment type="caution">
    <text evidence="3">The sequence shown here is derived from an EMBL/GenBank/DDBJ whole genome shotgun (WGS) entry which is preliminary data.</text>
</comment>
<dbReference type="InterPro" id="IPR029045">
    <property type="entry name" value="ClpP/crotonase-like_dom_sf"/>
</dbReference>
<dbReference type="InterPro" id="IPR018376">
    <property type="entry name" value="Enoyl-CoA_hyd/isom_CS"/>
</dbReference>
<name>A0ABS8D9G4_9NEIS</name>
<dbReference type="Gene3D" id="1.10.12.10">
    <property type="entry name" value="Lyase 2-enoyl-coa Hydratase, Chain A, domain 2"/>
    <property type="match status" value="1"/>
</dbReference>
<gene>
    <name evidence="3" type="ORF">LIN78_14035</name>
</gene>
<dbReference type="CDD" id="cd06558">
    <property type="entry name" value="crotonase-like"/>
    <property type="match status" value="1"/>
</dbReference>
<dbReference type="PANTHER" id="PTHR42964">
    <property type="entry name" value="ENOYL-COA HYDRATASE"/>
    <property type="match status" value="1"/>
</dbReference>
<dbReference type="Proteomes" id="UP001165395">
    <property type="component" value="Unassembled WGS sequence"/>
</dbReference>
<accession>A0ABS8D9G4</accession>
<dbReference type="InterPro" id="IPR001753">
    <property type="entry name" value="Enoyl-CoA_hydra/iso"/>
</dbReference>
<evidence type="ECO:0000313" key="4">
    <source>
        <dbReference type="Proteomes" id="UP001165395"/>
    </source>
</evidence>
<dbReference type="InterPro" id="IPR051683">
    <property type="entry name" value="Enoyl-CoA_Hydratase/Isomerase"/>
</dbReference>
<dbReference type="PANTHER" id="PTHR42964:SF1">
    <property type="entry name" value="POLYKETIDE BIOSYNTHESIS ENOYL-COA HYDRATASE PKSH-RELATED"/>
    <property type="match status" value="1"/>
</dbReference>
<dbReference type="Pfam" id="PF00378">
    <property type="entry name" value="ECH_1"/>
    <property type="match status" value="1"/>
</dbReference>
<evidence type="ECO:0000313" key="3">
    <source>
        <dbReference type="EMBL" id="MCB6184663.1"/>
    </source>
</evidence>
<dbReference type="Gene3D" id="3.90.226.10">
    <property type="entry name" value="2-enoyl-CoA Hydratase, Chain A, domain 1"/>
    <property type="match status" value="1"/>
</dbReference>
<dbReference type="InterPro" id="IPR014748">
    <property type="entry name" value="Enoyl-CoA_hydra_C"/>
</dbReference>
<evidence type="ECO:0000256" key="1">
    <source>
        <dbReference type="ARBA" id="ARBA00005254"/>
    </source>
</evidence>
<organism evidence="3 4">
    <name type="scientific">Leeia speluncae</name>
    <dbReference type="NCBI Taxonomy" id="2884804"/>
    <lineage>
        <taxon>Bacteria</taxon>
        <taxon>Pseudomonadati</taxon>
        <taxon>Pseudomonadota</taxon>
        <taxon>Betaproteobacteria</taxon>
        <taxon>Neisseriales</taxon>
        <taxon>Leeiaceae</taxon>
        <taxon>Leeia</taxon>
    </lineage>
</organism>
<sequence length="273" mass="29003">MNTLFMLPNTEMLALQVENGVATITLQRPTVHNAFNAQLITELHLVCDAIRASSDIRVVILSGSGKNFSAGADLNWMQQQGEASEAENQADALKLANMLRALATLPQPTIARVQGAAIGGGLGLVSACDMAVAADNATFATSEVRLGLIPATIAPYVIRAIGERQAYRYFQTAERFDALTALRIGLLHEVTTPEALDTVVQQLVSSLLAGAPVAQTACKALIRDIGRTLLSDECLADTASRIAKHRSSAEGREGLAAFLEKRPAAWTLPPSKS</sequence>
<reference evidence="3" key="1">
    <citation type="submission" date="2021-10" db="EMBL/GenBank/DDBJ databases">
        <title>The complete genome sequence of Leeia sp. TBRC 13508.</title>
        <authorList>
            <person name="Charoenyingcharoen P."/>
            <person name="Yukphan P."/>
        </authorList>
    </citation>
    <scope>NUCLEOTIDE SEQUENCE</scope>
    <source>
        <strain evidence="3">TBRC 13508</strain>
    </source>
</reference>
<evidence type="ECO:0000256" key="2">
    <source>
        <dbReference type="RuleBase" id="RU003707"/>
    </source>
</evidence>
<protein>
    <submittedName>
        <fullName evidence="3">Enoyl-CoA hydratase/isomerase family protein</fullName>
    </submittedName>
</protein>
<dbReference type="SUPFAM" id="SSF52096">
    <property type="entry name" value="ClpP/crotonase"/>
    <property type="match status" value="1"/>
</dbReference>
<dbReference type="PROSITE" id="PS00166">
    <property type="entry name" value="ENOYL_COA_HYDRATASE"/>
    <property type="match status" value="1"/>
</dbReference>
<keyword evidence="4" id="KW-1185">Reference proteome</keyword>
<dbReference type="EMBL" id="JAJBZT010000008">
    <property type="protein sequence ID" value="MCB6184663.1"/>
    <property type="molecule type" value="Genomic_DNA"/>
</dbReference>